<evidence type="ECO:0000259" key="3">
    <source>
        <dbReference type="Pfam" id="PF03372"/>
    </source>
</evidence>
<dbReference type="SUPFAM" id="SSF56219">
    <property type="entry name" value="DNase I-like"/>
    <property type="match status" value="1"/>
</dbReference>
<name>A0ABN8S6V0_9CNID</name>
<dbReference type="Gene3D" id="3.60.10.10">
    <property type="entry name" value="Endonuclease/exonuclease/phosphatase"/>
    <property type="match status" value="1"/>
</dbReference>
<dbReference type="EMBL" id="CALNXK010000484">
    <property type="protein sequence ID" value="CAH3186501.1"/>
    <property type="molecule type" value="Genomic_DNA"/>
</dbReference>
<organism evidence="4 5">
    <name type="scientific">Porites lobata</name>
    <dbReference type="NCBI Taxonomy" id="104759"/>
    <lineage>
        <taxon>Eukaryota</taxon>
        <taxon>Metazoa</taxon>
        <taxon>Cnidaria</taxon>
        <taxon>Anthozoa</taxon>
        <taxon>Hexacorallia</taxon>
        <taxon>Scleractinia</taxon>
        <taxon>Fungiina</taxon>
        <taxon>Poritidae</taxon>
        <taxon>Porites</taxon>
    </lineage>
</organism>
<feature type="region of interest" description="Disordered" evidence="2">
    <location>
        <begin position="1"/>
        <end position="28"/>
    </location>
</feature>
<dbReference type="InterPro" id="IPR005135">
    <property type="entry name" value="Endo/exonuclease/phosphatase"/>
</dbReference>
<evidence type="ECO:0000313" key="5">
    <source>
        <dbReference type="Proteomes" id="UP001159405"/>
    </source>
</evidence>
<reference evidence="4 5" key="1">
    <citation type="submission" date="2022-05" db="EMBL/GenBank/DDBJ databases">
        <authorList>
            <consortium name="Genoscope - CEA"/>
            <person name="William W."/>
        </authorList>
    </citation>
    <scope>NUCLEOTIDE SEQUENCE [LARGE SCALE GENOMIC DNA]</scope>
</reference>
<feature type="domain" description="Endonuclease/exonuclease/phosphatase" evidence="3">
    <location>
        <begin position="271"/>
        <end position="363"/>
    </location>
</feature>
<dbReference type="PANTHER" id="PTHR11505">
    <property type="entry name" value="L1 TRANSPOSABLE ELEMENT-RELATED"/>
    <property type="match status" value="1"/>
</dbReference>
<dbReference type="Pfam" id="PF03372">
    <property type="entry name" value="Exo_endo_phos"/>
    <property type="match status" value="1"/>
</dbReference>
<gene>
    <name evidence="4" type="ORF">PLOB_00034892</name>
</gene>
<comment type="caution">
    <text evidence="4">The sequence shown here is derived from an EMBL/GenBank/DDBJ whole genome shotgun (WGS) entry which is preliminary data.</text>
</comment>
<evidence type="ECO:0000256" key="2">
    <source>
        <dbReference type="SAM" id="MobiDB-lite"/>
    </source>
</evidence>
<keyword evidence="5" id="KW-1185">Reference proteome</keyword>
<protein>
    <recommendedName>
        <fullName evidence="3">Endonuclease/exonuclease/phosphatase domain-containing protein</fullName>
    </recommendedName>
</protein>
<dbReference type="Gene3D" id="3.30.70.1820">
    <property type="entry name" value="L1 transposable element, RRM domain"/>
    <property type="match status" value="1"/>
</dbReference>
<keyword evidence="1" id="KW-0175">Coiled coil</keyword>
<dbReference type="Gene3D" id="1.20.1480.30">
    <property type="entry name" value="Designed four-helix bundle protein"/>
    <property type="match status" value="1"/>
</dbReference>
<feature type="coiled-coil region" evidence="1">
    <location>
        <begin position="41"/>
        <end position="127"/>
    </location>
</feature>
<dbReference type="Proteomes" id="UP001159405">
    <property type="component" value="Unassembled WGS sequence"/>
</dbReference>
<proteinExistence type="predicted"/>
<sequence length="375" mass="43077">MGKEDARADSRRRLRESGSQTDGEDVFDEADGHCRGAFAKLDEVSEKLDKVLTRLGELEAMQDRVAELEKENKSLQESLNTAQAAIDDLNSSSTATCAALETHAKNLEDLSAKIKHLECRNIKLEAYTRRENLKVFNIPEGRGESTSAEDQLKKVMRDKLKIPEEDIEQIRFERVHRIPTKGLQGQNSKPRPIITKFSFFQDKEYVWSFVKNLKNTNISIANDFRREIDEIQKTLYPILEKAKQRKQTTYFKVDKLIINGQIYRALMTDHSLNLLSLNARGLSNFRKRRTIFTWCRKRNSDIIFLQETHSILSTQLKWKNEWGAERICSHGSSNSRGGAILIKKGLDCVIHSQIVDTSGRYIVVKPLSKIKCMFL</sequence>
<evidence type="ECO:0000313" key="4">
    <source>
        <dbReference type="EMBL" id="CAH3186501.1"/>
    </source>
</evidence>
<feature type="compositionally biased region" description="Basic and acidic residues" evidence="2">
    <location>
        <begin position="1"/>
        <end position="11"/>
    </location>
</feature>
<dbReference type="InterPro" id="IPR004244">
    <property type="entry name" value="Transposase_22"/>
</dbReference>
<evidence type="ECO:0000256" key="1">
    <source>
        <dbReference type="SAM" id="Coils"/>
    </source>
</evidence>
<dbReference type="InterPro" id="IPR036691">
    <property type="entry name" value="Endo/exonu/phosph_ase_sf"/>
</dbReference>
<accession>A0ABN8S6V0</accession>